<evidence type="ECO:0000313" key="2">
    <source>
        <dbReference type="Proteomes" id="UP000194236"/>
    </source>
</evidence>
<gene>
    <name evidence="1" type="ORF">BLA29_001145</name>
</gene>
<sequence length="100" mass="11553">MKKVQPTPTRVVSNEKFFVPQNLKTCTHVWIKSENRTGLEPPYKGPFKILARNEHTVSIETPNGNDEVALHRCKPAIVEKSVSFNDYLPRRRGRPRKIKT</sequence>
<dbReference type="AlphaFoldDB" id="A0A1Y3BM96"/>
<dbReference type="EMBL" id="MUJZ01010942">
    <property type="protein sequence ID" value="OTF81952.1"/>
    <property type="molecule type" value="Genomic_DNA"/>
</dbReference>
<organism evidence="1 2">
    <name type="scientific">Euroglyphus maynei</name>
    <name type="common">Mayne's house dust mite</name>
    <dbReference type="NCBI Taxonomy" id="6958"/>
    <lineage>
        <taxon>Eukaryota</taxon>
        <taxon>Metazoa</taxon>
        <taxon>Ecdysozoa</taxon>
        <taxon>Arthropoda</taxon>
        <taxon>Chelicerata</taxon>
        <taxon>Arachnida</taxon>
        <taxon>Acari</taxon>
        <taxon>Acariformes</taxon>
        <taxon>Sarcoptiformes</taxon>
        <taxon>Astigmata</taxon>
        <taxon>Psoroptidia</taxon>
        <taxon>Analgoidea</taxon>
        <taxon>Pyroglyphidae</taxon>
        <taxon>Pyroglyphinae</taxon>
        <taxon>Euroglyphus</taxon>
    </lineage>
</organism>
<evidence type="ECO:0000313" key="1">
    <source>
        <dbReference type="EMBL" id="OTF81952.1"/>
    </source>
</evidence>
<dbReference type="Proteomes" id="UP000194236">
    <property type="component" value="Unassembled WGS sequence"/>
</dbReference>
<dbReference type="OrthoDB" id="6495421at2759"/>
<keyword evidence="2" id="KW-1185">Reference proteome</keyword>
<accession>A0A1Y3BM96</accession>
<name>A0A1Y3BM96_EURMA</name>
<comment type="caution">
    <text evidence="1">The sequence shown here is derived from an EMBL/GenBank/DDBJ whole genome shotgun (WGS) entry which is preliminary data.</text>
</comment>
<dbReference type="PANTHER" id="PTHR38681:SF1">
    <property type="entry name" value="RETROVIRUS-RELATED POL POLYPROTEIN FROM TRANSPOSON 412-LIKE PROTEIN"/>
    <property type="match status" value="1"/>
</dbReference>
<proteinExistence type="predicted"/>
<protein>
    <submittedName>
        <fullName evidence="1">Uncharacterized protein</fullName>
    </submittedName>
</protein>
<dbReference type="PANTHER" id="PTHR38681">
    <property type="entry name" value="RETROVIRUS-RELATED POL POLYPROTEIN FROM TRANSPOSON 412-LIKE PROTEIN-RELATED"/>
    <property type="match status" value="1"/>
</dbReference>
<reference evidence="1 2" key="1">
    <citation type="submission" date="2017-03" db="EMBL/GenBank/DDBJ databases">
        <title>Genome Survey of Euroglyphus maynei.</title>
        <authorList>
            <person name="Arlian L.G."/>
            <person name="Morgan M.S."/>
            <person name="Rider S.D."/>
        </authorList>
    </citation>
    <scope>NUCLEOTIDE SEQUENCE [LARGE SCALE GENOMIC DNA]</scope>
    <source>
        <strain evidence="1">Arlian Lab</strain>
        <tissue evidence="1">Whole body</tissue>
    </source>
</reference>